<name>A0AAW2PXI4_SESRA</name>
<reference evidence="2" key="1">
    <citation type="submission" date="2020-06" db="EMBL/GenBank/DDBJ databases">
        <authorList>
            <person name="Li T."/>
            <person name="Hu X."/>
            <person name="Zhang T."/>
            <person name="Song X."/>
            <person name="Zhang H."/>
            <person name="Dai N."/>
            <person name="Sheng W."/>
            <person name="Hou X."/>
            <person name="Wei L."/>
        </authorList>
    </citation>
    <scope>NUCLEOTIDE SEQUENCE</scope>
    <source>
        <strain evidence="2">G02</strain>
        <tissue evidence="2">Leaf</tissue>
    </source>
</reference>
<feature type="region of interest" description="Disordered" evidence="1">
    <location>
        <begin position="11"/>
        <end position="88"/>
    </location>
</feature>
<organism evidence="2">
    <name type="scientific">Sesamum radiatum</name>
    <name type="common">Black benniseed</name>
    <dbReference type="NCBI Taxonomy" id="300843"/>
    <lineage>
        <taxon>Eukaryota</taxon>
        <taxon>Viridiplantae</taxon>
        <taxon>Streptophyta</taxon>
        <taxon>Embryophyta</taxon>
        <taxon>Tracheophyta</taxon>
        <taxon>Spermatophyta</taxon>
        <taxon>Magnoliopsida</taxon>
        <taxon>eudicotyledons</taxon>
        <taxon>Gunneridae</taxon>
        <taxon>Pentapetalae</taxon>
        <taxon>asterids</taxon>
        <taxon>lamiids</taxon>
        <taxon>Lamiales</taxon>
        <taxon>Pedaliaceae</taxon>
        <taxon>Sesamum</taxon>
    </lineage>
</organism>
<feature type="compositionally biased region" description="Polar residues" evidence="1">
    <location>
        <begin position="11"/>
        <end position="35"/>
    </location>
</feature>
<dbReference type="GO" id="GO:0046854">
    <property type="term" value="P:phosphatidylinositol phosphate biosynthetic process"/>
    <property type="evidence" value="ECO:0007669"/>
    <property type="project" value="TreeGrafter"/>
</dbReference>
<dbReference type="EMBL" id="JACGWJ010000016">
    <property type="protein sequence ID" value="KAL0360143.1"/>
    <property type="molecule type" value="Genomic_DNA"/>
</dbReference>
<gene>
    <name evidence="2" type="ORF">Sradi_3698800</name>
</gene>
<evidence type="ECO:0000256" key="1">
    <source>
        <dbReference type="SAM" id="MobiDB-lite"/>
    </source>
</evidence>
<comment type="caution">
    <text evidence="2">The sequence shown here is derived from an EMBL/GenBank/DDBJ whole genome shotgun (WGS) entry which is preliminary data.</text>
</comment>
<reference evidence="2" key="2">
    <citation type="journal article" date="2024" name="Plant">
        <title>Genomic evolution and insights into agronomic trait innovations of Sesamum species.</title>
        <authorList>
            <person name="Miao H."/>
            <person name="Wang L."/>
            <person name="Qu L."/>
            <person name="Liu H."/>
            <person name="Sun Y."/>
            <person name="Le M."/>
            <person name="Wang Q."/>
            <person name="Wei S."/>
            <person name="Zheng Y."/>
            <person name="Lin W."/>
            <person name="Duan Y."/>
            <person name="Cao H."/>
            <person name="Xiong S."/>
            <person name="Wang X."/>
            <person name="Wei L."/>
            <person name="Li C."/>
            <person name="Ma Q."/>
            <person name="Ju M."/>
            <person name="Zhao R."/>
            <person name="Li G."/>
            <person name="Mu C."/>
            <person name="Tian Q."/>
            <person name="Mei H."/>
            <person name="Zhang T."/>
            <person name="Gao T."/>
            <person name="Zhang H."/>
        </authorList>
    </citation>
    <scope>NUCLEOTIDE SEQUENCE</scope>
    <source>
        <strain evidence="2">G02</strain>
    </source>
</reference>
<dbReference type="PANTHER" id="PTHR45748:SF4">
    <property type="entry name" value="1-PHOSPHATIDYLINOSITOL-3-PHOSPHATE 5-KINASE FAB1D-RELATED"/>
    <property type="match status" value="1"/>
</dbReference>
<feature type="compositionally biased region" description="Basic and acidic residues" evidence="1">
    <location>
        <begin position="70"/>
        <end position="88"/>
    </location>
</feature>
<sequence>MNDSFPLFCASSQNTPTPLGFSGNNQDGQAESNVQILGVPEPVDDRGDKPKIGLEEKLPNNEQPNLPEYSETRNHSDGAEDQLQKKDEINSVLDSESILVLMSSRNASRGTICDHNHFSHIKFYRSFDVPLGKFLQDNLLNQRLQCKTCGEPPEAHFFYYAHHNKQLTIQVRRLPASKSLPGETEGKLWMWSRCGRCKLYDGSSKSTKRILISSAARGFSFGKFLELSFSNHSSFSSPSSCGHSFHKDFLYFFGKRCNLEKCFQMIRSHGRMFKYSPVITYSVSLPPQKMEFNSSVRGELLKKDSEIDLGNRYIGVTLNIQGSSKEFSDIMEMLKQEKSQFEVEMQSAVKSGGEDDAACKLLSLNRVRLDLLLESSIWDHRLHALLSSDLKVINSDLVDLHAQEQHLLQENGTAGQPLADGDIAVEKCDSALETSRPESKLDTCADSDFSVKEIPINGHVEGLAR</sequence>
<proteinExistence type="predicted"/>
<protein>
    <submittedName>
        <fullName evidence="2">1-phosphatidylinositol-3-phosphate 5-kinase FAB1D</fullName>
    </submittedName>
</protein>
<evidence type="ECO:0000313" key="2">
    <source>
        <dbReference type="EMBL" id="KAL0360143.1"/>
    </source>
</evidence>
<dbReference type="AlphaFoldDB" id="A0AAW2PXI4"/>
<dbReference type="GO" id="GO:0000285">
    <property type="term" value="F:1-phosphatidylinositol-3-phosphate 5-kinase activity"/>
    <property type="evidence" value="ECO:0007669"/>
    <property type="project" value="TreeGrafter"/>
</dbReference>
<feature type="compositionally biased region" description="Basic and acidic residues" evidence="1">
    <location>
        <begin position="43"/>
        <end position="59"/>
    </location>
</feature>
<dbReference type="GO" id="GO:0010008">
    <property type="term" value="C:endosome membrane"/>
    <property type="evidence" value="ECO:0007669"/>
    <property type="project" value="TreeGrafter"/>
</dbReference>
<accession>A0AAW2PXI4</accession>
<dbReference type="PANTHER" id="PTHR45748">
    <property type="entry name" value="1-PHOSPHATIDYLINOSITOL 3-PHOSPHATE 5-KINASE-RELATED"/>
    <property type="match status" value="1"/>
</dbReference>